<dbReference type="InterPro" id="IPR014985">
    <property type="entry name" value="WbqC"/>
</dbReference>
<evidence type="ECO:0000313" key="2">
    <source>
        <dbReference type="EMBL" id="PJE96441.1"/>
    </source>
</evidence>
<reference evidence="2 3" key="1">
    <citation type="submission" date="2017-11" db="EMBL/GenBank/DDBJ databases">
        <title>Streptomyces carmine sp. nov., a novel actinomycete isolated from Sophora alopecuroides in Xinjiang, China.</title>
        <authorList>
            <person name="Wang Y."/>
            <person name="Luo X."/>
            <person name="Wan C."/>
            <person name="Zhang L."/>
        </authorList>
    </citation>
    <scope>NUCLEOTIDE SEQUENCE [LARGE SCALE GENOMIC DNA]</scope>
    <source>
        <strain evidence="2 3">TRM SA0054</strain>
    </source>
</reference>
<gene>
    <name evidence="2" type="ORF">CUT44_18235</name>
</gene>
<dbReference type="Pfam" id="PF08889">
    <property type="entry name" value="WbqC"/>
    <property type="match status" value="1"/>
</dbReference>
<name>A0A2M8LWV7_9ACTN</name>
<protein>
    <recommendedName>
        <fullName evidence="4">WbqC family protein</fullName>
    </recommendedName>
</protein>
<sequence length="278" mass="31726">MTLPGCVRRQERASRPGGILPRNQNSGKSPLVRVAAHQPYFLPWLGYLNKLVHVQIFVLLDDVQFRKRHYYERTRITDMQGNIRWLGLPVGENFARPCNEVVLKIDCAERIIRTLMHSYARARHFEESFGALSEILRDIVRPQRRVSDINIDLVVRILELLDIRVPEIVRSSELSAPADATGRLIHICRELGADQLLLGSGKSEEVHDMGLIHSAGISVVRQNFLEHHPVYYQTRRRRAGFQRGLSCVDAILNTGRPATREMVNSVPVEPFGLDERKA</sequence>
<dbReference type="EMBL" id="PGGW01000058">
    <property type="protein sequence ID" value="PJE96441.1"/>
    <property type="molecule type" value="Genomic_DNA"/>
</dbReference>
<comment type="caution">
    <text evidence="2">The sequence shown here is derived from an EMBL/GenBank/DDBJ whole genome shotgun (WGS) entry which is preliminary data.</text>
</comment>
<evidence type="ECO:0000256" key="1">
    <source>
        <dbReference type="SAM" id="MobiDB-lite"/>
    </source>
</evidence>
<organism evidence="2 3">
    <name type="scientific">Streptomyces carminius</name>
    <dbReference type="NCBI Taxonomy" id="2665496"/>
    <lineage>
        <taxon>Bacteria</taxon>
        <taxon>Bacillati</taxon>
        <taxon>Actinomycetota</taxon>
        <taxon>Actinomycetes</taxon>
        <taxon>Kitasatosporales</taxon>
        <taxon>Streptomycetaceae</taxon>
        <taxon>Streptomyces</taxon>
    </lineage>
</organism>
<evidence type="ECO:0000313" key="3">
    <source>
        <dbReference type="Proteomes" id="UP000230407"/>
    </source>
</evidence>
<dbReference type="AlphaFoldDB" id="A0A2M8LWV7"/>
<accession>A0A2M8LWV7</accession>
<keyword evidence="3" id="KW-1185">Reference proteome</keyword>
<dbReference type="Proteomes" id="UP000230407">
    <property type="component" value="Unassembled WGS sequence"/>
</dbReference>
<feature type="region of interest" description="Disordered" evidence="1">
    <location>
        <begin position="1"/>
        <end position="25"/>
    </location>
</feature>
<evidence type="ECO:0008006" key="4">
    <source>
        <dbReference type="Google" id="ProtNLM"/>
    </source>
</evidence>
<proteinExistence type="predicted"/>